<dbReference type="Pfam" id="PF13560">
    <property type="entry name" value="HTH_31"/>
    <property type="match status" value="1"/>
</dbReference>
<reference evidence="2 3" key="1">
    <citation type="submission" date="2024-09" db="EMBL/GenBank/DDBJ databases">
        <title>Novel species of the genus Pelomonas and Roseateles isolated from streams.</title>
        <authorList>
            <person name="Lu H."/>
        </authorList>
    </citation>
    <scope>NUCLEOTIDE SEQUENCE [LARGE SCALE GENOMIC DNA]</scope>
    <source>
        <strain evidence="2 3">DC23W</strain>
    </source>
</reference>
<dbReference type="Gene3D" id="1.10.260.40">
    <property type="entry name" value="lambda repressor-like DNA-binding domains"/>
    <property type="match status" value="1"/>
</dbReference>
<evidence type="ECO:0000259" key="1">
    <source>
        <dbReference type="PROSITE" id="PS50943"/>
    </source>
</evidence>
<dbReference type="PROSITE" id="PS50943">
    <property type="entry name" value="HTH_CROC1"/>
    <property type="match status" value="1"/>
</dbReference>
<dbReference type="EMBL" id="JBIGHY010000015">
    <property type="protein sequence ID" value="MFG6417065.1"/>
    <property type="molecule type" value="Genomic_DNA"/>
</dbReference>
<name>A0ABW7EXY0_9BURK</name>
<dbReference type="CDD" id="cd00093">
    <property type="entry name" value="HTH_XRE"/>
    <property type="match status" value="1"/>
</dbReference>
<sequence>MKSVVPQPSPAVVLLAKQLGQRVRAARVRRKLRQEDLATKAGLSRTAIEAVEAGKLTTGLGTYLQALWAMGLTGGINVVADPGLDRDGLALELDAQTMRVHVGGAVDNDF</sequence>
<gene>
    <name evidence="2" type="ORF">ACG02S_24520</name>
</gene>
<evidence type="ECO:0000313" key="3">
    <source>
        <dbReference type="Proteomes" id="UP001606300"/>
    </source>
</evidence>
<dbReference type="SMART" id="SM00530">
    <property type="entry name" value="HTH_XRE"/>
    <property type="match status" value="1"/>
</dbReference>
<dbReference type="InterPro" id="IPR010982">
    <property type="entry name" value="Lambda_DNA-bd_dom_sf"/>
</dbReference>
<keyword evidence="3" id="KW-1185">Reference proteome</keyword>
<dbReference type="RefSeq" id="WP_394473123.1">
    <property type="nucleotide sequence ID" value="NZ_JBIGHY010000015.1"/>
</dbReference>
<dbReference type="InterPro" id="IPR001387">
    <property type="entry name" value="Cro/C1-type_HTH"/>
</dbReference>
<proteinExistence type="predicted"/>
<organism evidence="2 3">
    <name type="scientific">Pelomonas dachongensis</name>
    <dbReference type="NCBI Taxonomy" id="3299029"/>
    <lineage>
        <taxon>Bacteria</taxon>
        <taxon>Pseudomonadati</taxon>
        <taxon>Pseudomonadota</taxon>
        <taxon>Betaproteobacteria</taxon>
        <taxon>Burkholderiales</taxon>
        <taxon>Sphaerotilaceae</taxon>
        <taxon>Roseateles</taxon>
    </lineage>
</organism>
<evidence type="ECO:0000313" key="2">
    <source>
        <dbReference type="EMBL" id="MFG6417065.1"/>
    </source>
</evidence>
<protein>
    <submittedName>
        <fullName evidence="2">Helix-turn-helix domain-containing protein</fullName>
    </submittedName>
</protein>
<dbReference type="Proteomes" id="UP001606300">
    <property type="component" value="Unassembled WGS sequence"/>
</dbReference>
<feature type="domain" description="HTH cro/C1-type" evidence="1">
    <location>
        <begin position="23"/>
        <end position="55"/>
    </location>
</feature>
<accession>A0ABW7EXY0</accession>
<dbReference type="SUPFAM" id="SSF47413">
    <property type="entry name" value="lambda repressor-like DNA-binding domains"/>
    <property type="match status" value="1"/>
</dbReference>
<comment type="caution">
    <text evidence="2">The sequence shown here is derived from an EMBL/GenBank/DDBJ whole genome shotgun (WGS) entry which is preliminary data.</text>
</comment>